<evidence type="ECO:0000259" key="1">
    <source>
        <dbReference type="Pfam" id="PF01261"/>
    </source>
</evidence>
<accession>A0A177ZGI1</accession>
<name>A0A177ZGI1_9BACI</name>
<dbReference type="Proteomes" id="UP000077881">
    <property type="component" value="Unassembled WGS sequence"/>
</dbReference>
<dbReference type="InterPro" id="IPR050312">
    <property type="entry name" value="IolE/XylAMocC-like"/>
</dbReference>
<sequence>MKKFPIGVQPYTIREALTKDYRGAITKVAEIGYKGIELGPPPDGITISQQKELLTGLGLKVVGCHVGFNSLEIEVDKTVDYLNEMNAEKYATISALFTSKEDVLEKAKQMNKIGEQFRKHGVTFLYHNHHWEFCKADGEYVLDILLRETDPELVKFEPDTYWIRRGGVDPVSYISKWNNRVPLLHIKDMKLGGEKVSGGMGEGFIDQSELFNSGMKEPFAEIGEGMLDFKAIANVAEQIGTKWLIVEQDASDRDPFESLKMSYDNLGKLGLIES</sequence>
<reference evidence="2 3" key="1">
    <citation type="submission" date="2015-05" db="EMBL/GenBank/DDBJ databases">
        <title>Comparison of genome.</title>
        <authorList>
            <person name="Zheng Z."/>
            <person name="Sun M."/>
        </authorList>
    </citation>
    <scope>NUCLEOTIDE SEQUENCE [LARGE SCALE GENOMIC DNA]</scope>
    <source>
        <strain evidence="2 3">G25-74</strain>
    </source>
</reference>
<feature type="domain" description="Xylose isomerase-like TIM barrel" evidence="1">
    <location>
        <begin position="26"/>
        <end position="251"/>
    </location>
</feature>
<comment type="caution">
    <text evidence="2">The sequence shown here is derived from an EMBL/GenBank/DDBJ whole genome shotgun (WGS) entry which is preliminary data.</text>
</comment>
<evidence type="ECO:0000313" key="2">
    <source>
        <dbReference type="EMBL" id="OAK67107.1"/>
    </source>
</evidence>
<keyword evidence="3" id="KW-1185">Reference proteome</keyword>
<gene>
    <name evidence="2" type="ORF">ABB05_21325</name>
</gene>
<dbReference type="PANTHER" id="PTHR12110:SF41">
    <property type="entry name" value="INOSOSE DEHYDRATASE"/>
    <property type="match status" value="1"/>
</dbReference>
<dbReference type="OrthoDB" id="9798407at2"/>
<dbReference type="InterPro" id="IPR036237">
    <property type="entry name" value="Xyl_isomerase-like_sf"/>
</dbReference>
<dbReference type="InterPro" id="IPR013022">
    <property type="entry name" value="Xyl_isomerase-like_TIM-brl"/>
</dbReference>
<dbReference type="PATRIC" id="fig|217031.6.peg.4633"/>
<dbReference type="STRING" id="217031.ABB05_21325"/>
<evidence type="ECO:0000313" key="3">
    <source>
        <dbReference type="Proteomes" id="UP000077881"/>
    </source>
</evidence>
<organism evidence="2 3">
    <name type="scientific">Lederbergia galactosidilytica</name>
    <dbReference type="NCBI Taxonomy" id="217031"/>
    <lineage>
        <taxon>Bacteria</taxon>
        <taxon>Bacillati</taxon>
        <taxon>Bacillota</taxon>
        <taxon>Bacilli</taxon>
        <taxon>Bacillales</taxon>
        <taxon>Bacillaceae</taxon>
        <taxon>Lederbergia</taxon>
    </lineage>
</organism>
<proteinExistence type="predicted"/>
<dbReference type="PANTHER" id="PTHR12110">
    <property type="entry name" value="HYDROXYPYRUVATE ISOMERASE"/>
    <property type="match status" value="1"/>
</dbReference>
<dbReference type="RefSeq" id="WP_064468912.1">
    <property type="nucleotide sequence ID" value="NZ_LDJR01000061.1"/>
</dbReference>
<dbReference type="Gene3D" id="3.20.20.150">
    <property type="entry name" value="Divalent-metal-dependent TIM barrel enzymes"/>
    <property type="match status" value="1"/>
</dbReference>
<dbReference type="SUPFAM" id="SSF51658">
    <property type="entry name" value="Xylose isomerase-like"/>
    <property type="match status" value="1"/>
</dbReference>
<dbReference type="AlphaFoldDB" id="A0A177ZGI1"/>
<protein>
    <recommendedName>
        <fullName evidence="1">Xylose isomerase-like TIM barrel domain-containing protein</fullName>
    </recommendedName>
</protein>
<dbReference type="EMBL" id="LDJR01000061">
    <property type="protein sequence ID" value="OAK67107.1"/>
    <property type="molecule type" value="Genomic_DNA"/>
</dbReference>
<dbReference type="Pfam" id="PF01261">
    <property type="entry name" value="AP_endonuc_2"/>
    <property type="match status" value="1"/>
</dbReference>